<dbReference type="InterPro" id="IPR036259">
    <property type="entry name" value="MFS_trans_sf"/>
</dbReference>
<evidence type="ECO:0000256" key="6">
    <source>
        <dbReference type="ARBA" id="ARBA00023136"/>
    </source>
</evidence>
<feature type="transmembrane region" description="Helical" evidence="7">
    <location>
        <begin position="12"/>
        <end position="34"/>
    </location>
</feature>
<keyword evidence="10" id="KW-1185">Reference proteome</keyword>
<evidence type="ECO:0000256" key="5">
    <source>
        <dbReference type="ARBA" id="ARBA00022989"/>
    </source>
</evidence>
<feature type="transmembrane region" description="Helical" evidence="7">
    <location>
        <begin position="273"/>
        <end position="292"/>
    </location>
</feature>
<dbReference type="PANTHER" id="PTHR23514">
    <property type="entry name" value="BYPASS OF STOP CODON PROTEIN 6"/>
    <property type="match status" value="1"/>
</dbReference>
<feature type="transmembrane region" description="Helical" evidence="7">
    <location>
        <begin position="298"/>
        <end position="320"/>
    </location>
</feature>
<protein>
    <submittedName>
        <fullName evidence="9">MFS transporter</fullName>
    </submittedName>
</protein>
<evidence type="ECO:0000259" key="8">
    <source>
        <dbReference type="PROSITE" id="PS50850"/>
    </source>
</evidence>
<accession>A0ABV8LJB5</accession>
<evidence type="ECO:0000256" key="2">
    <source>
        <dbReference type="ARBA" id="ARBA00008335"/>
    </source>
</evidence>
<dbReference type="Gene3D" id="1.20.1250.20">
    <property type="entry name" value="MFS general substrate transporter like domains"/>
    <property type="match status" value="2"/>
</dbReference>
<dbReference type="RefSeq" id="WP_253758008.1">
    <property type="nucleotide sequence ID" value="NZ_JAMZDZ010000001.1"/>
</dbReference>
<feature type="domain" description="Major facilitator superfamily (MFS) profile" evidence="8">
    <location>
        <begin position="207"/>
        <end position="397"/>
    </location>
</feature>
<dbReference type="Proteomes" id="UP001595816">
    <property type="component" value="Unassembled WGS sequence"/>
</dbReference>
<feature type="transmembrane region" description="Helical" evidence="7">
    <location>
        <begin position="207"/>
        <end position="228"/>
    </location>
</feature>
<keyword evidence="3" id="KW-0813">Transport</keyword>
<evidence type="ECO:0000256" key="3">
    <source>
        <dbReference type="ARBA" id="ARBA00022448"/>
    </source>
</evidence>
<feature type="transmembrane region" description="Helical" evidence="7">
    <location>
        <begin position="133"/>
        <end position="159"/>
    </location>
</feature>
<gene>
    <name evidence="9" type="ORF">ACFOZ4_07155</name>
</gene>
<evidence type="ECO:0000313" key="10">
    <source>
        <dbReference type="Proteomes" id="UP001595816"/>
    </source>
</evidence>
<evidence type="ECO:0000256" key="1">
    <source>
        <dbReference type="ARBA" id="ARBA00004651"/>
    </source>
</evidence>
<dbReference type="EMBL" id="JBHSAY010000005">
    <property type="protein sequence ID" value="MFC4130377.1"/>
    <property type="molecule type" value="Genomic_DNA"/>
</dbReference>
<evidence type="ECO:0000256" key="7">
    <source>
        <dbReference type="SAM" id="Phobius"/>
    </source>
</evidence>
<evidence type="ECO:0000313" key="9">
    <source>
        <dbReference type="EMBL" id="MFC4130377.1"/>
    </source>
</evidence>
<reference evidence="10" key="1">
    <citation type="journal article" date="2019" name="Int. J. Syst. Evol. Microbiol.">
        <title>The Global Catalogue of Microorganisms (GCM) 10K type strain sequencing project: providing services to taxonomists for standard genome sequencing and annotation.</title>
        <authorList>
            <consortium name="The Broad Institute Genomics Platform"/>
            <consortium name="The Broad Institute Genome Sequencing Center for Infectious Disease"/>
            <person name="Wu L."/>
            <person name="Ma J."/>
        </authorList>
    </citation>
    <scope>NUCLEOTIDE SEQUENCE [LARGE SCALE GENOMIC DNA]</scope>
    <source>
        <strain evidence="10">CGMCC 4.7289</strain>
    </source>
</reference>
<dbReference type="PANTHER" id="PTHR23514:SF3">
    <property type="entry name" value="BYPASS OF STOP CODON PROTEIN 6"/>
    <property type="match status" value="1"/>
</dbReference>
<keyword evidence="4 7" id="KW-0812">Transmembrane</keyword>
<comment type="subcellular location">
    <subcellularLocation>
        <location evidence="1">Cell membrane</location>
        <topology evidence="1">Multi-pass membrane protein</topology>
    </subcellularLocation>
</comment>
<dbReference type="Pfam" id="PF07690">
    <property type="entry name" value="MFS_1"/>
    <property type="match status" value="1"/>
</dbReference>
<dbReference type="InterPro" id="IPR051788">
    <property type="entry name" value="MFS_Transporter"/>
</dbReference>
<feature type="transmembrane region" description="Helical" evidence="7">
    <location>
        <begin position="102"/>
        <end position="121"/>
    </location>
</feature>
<organism evidence="9 10">
    <name type="scientific">Hamadaea flava</name>
    <dbReference type="NCBI Taxonomy" id="1742688"/>
    <lineage>
        <taxon>Bacteria</taxon>
        <taxon>Bacillati</taxon>
        <taxon>Actinomycetota</taxon>
        <taxon>Actinomycetes</taxon>
        <taxon>Micromonosporales</taxon>
        <taxon>Micromonosporaceae</taxon>
        <taxon>Hamadaea</taxon>
    </lineage>
</organism>
<feature type="transmembrane region" description="Helical" evidence="7">
    <location>
        <begin position="332"/>
        <end position="352"/>
    </location>
</feature>
<dbReference type="SUPFAM" id="SSF103473">
    <property type="entry name" value="MFS general substrate transporter"/>
    <property type="match status" value="1"/>
</dbReference>
<feature type="transmembrane region" description="Helical" evidence="7">
    <location>
        <begin position="240"/>
        <end position="261"/>
    </location>
</feature>
<feature type="transmembrane region" description="Helical" evidence="7">
    <location>
        <begin position="46"/>
        <end position="67"/>
    </location>
</feature>
<comment type="similarity">
    <text evidence="2">Belongs to the major facilitator superfamily.</text>
</comment>
<feature type="transmembrane region" description="Helical" evidence="7">
    <location>
        <begin position="358"/>
        <end position="377"/>
    </location>
</feature>
<name>A0ABV8LJB5_9ACTN</name>
<feature type="transmembrane region" description="Helical" evidence="7">
    <location>
        <begin position="74"/>
        <end position="96"/>
    </location>
</feature>
<evidence type="ECO:0000256" key="4">
    <source>
        <dbReference type="ARBA" id="ARBA00022692"/>
    </source>
</evidence>
<dbReference type="PROSITE" id="PS50850">
    <property type="entry name" value="MFS"/>
    <property type="match status" value="1"/>
</dbReference>
<proteinExistence type="inferred from homology"/>
<dbReference type="InterPro" id="IPR020846">
    <property type="entry name" value="MFS_dom"/>
</dbReference>
<comment type="caution">
    <text evidence="9">The sequence shown here is derived from an EMBL/GenBank/DDBJ whole genome shotgun (WGS) entry which is preliminary data.</text>
</comment>
<keyword evidence="6 7" id="KW-0472">Membrane</keyword>
<dbReference type="InterPro" id="IPR011701">
    <property type="entry name" value="MFS"/>
</dbReference>
<keyword evidence="5 7" id="KW-1133">Transmembrane helix</keyword>
<sequence length="397" mass="40660">MPHLLRDRVTWLIYAQLGAWGYFLYGFGPIVPLLRDENQVSSAVAGLHSTAMAAGSMIGGAIAPYLLRRFGRGHAIWASLGGVVACVVAFAALHGLEYTLPLAGIITIFGIVLITGVVAALNERHGAAAPAAITEANAAATGAGLIAPFVIGLTVSAGAGWRPGLLSLVAVIGVLALVAFAFRVRLPAGEVVAGPGPRRRRPLGRAYQLAWIMMAVTGSIEAGLSLWAADLLRDRDGMSAGAAAQAISAIVAGMFLGRFVGARLSLRIAPLRLYLAALITSAAGFAVFWTTMTPAVAVAGLLLLGLGNAMHYPIAIALALRVAPDQPDRAAAVASYSMGISFGAGPLVLGAAADLIGVRLAFLIVPLLLIAAGALAWRLGRAMVQPAAVPALEPQPA</sequence>
<feature type="transmembrane region" description="Helical" evidence="7">
    <location>
        <begin position="165"/>
        <end position="186"/>
    </location>
</feature>